<comment type="caution">
    <text evidence="2">The sequence shown here is derived from an EMBL/GenBank/DDBJ whole genome shotgun (WGS) entry which is preliminary data.</text>
</comment>
<accession>A0A9D4UGP4</accession>
<name>A0A9D4UGP4_ADICA</name>
<reference evidence="2" key="1">
    <citation type="submission" date="2021-01" db="EMBL/GenBank/DDBJ databases">
        <title>Adiantum capillus-veneris genome.</title>
        <authorList>
            <person name="Fang Y."/>
            <person name="Liao Q."/>
        </authorList>
    </citation>
    <scope>NUCLEOTIDE SEQUENCE</scope>
    <source>
        <strain evidence="2">H3</strain>
        <tissue evidence="2">Leaf</tissue>
    </source>
</reference>
<protein>
    <submittedName>
        <fullName evidence="2">Uncharacterized protein</fullName>
    </submittedName>
</protein>
<sequence>MEGHVIKGSRAAGWRTVSESLGVPKSEDRDLQAEGGASRAYVRPPVAGKRGHQIRVGRKLFGKDDLRRRQKCDIAARYQGLGLVMKEAKEKGELDVTRRSNQCSLRAHGGMQKGPLGG</sequence>
<dbReference type="Proteomes" id="UP000886520">
    <property type="component" value="Chromosome 17"/>
</dbReference>
<evidence type="ECO:0000313" key="2">
    <source>
        <dbReference type="EMBL" id="KAI5066976.1"/>
    </source>
</evidence>
<dbReference type="AlphaFoldDB" id="A0A9D4UGP4"/>
<organism evidence="2 3">
    <name type="scientific">Adiantum capillus-veneris</name>
    <name type="common">Maidenhair fern</name>
    <dbReference type="NCBI Taxonomy" id="13818"/>
    <lineage>
        <taxon>Eukaryota</taxon>
        <taxon>Viridiplantae</taxon>
        <taxon>Streptophyta</taxon>
        <taxon>Embryophyta</taxon>
        <taxon>Tracheophyta</taxon>
        <taxon>Polypodiopsida</taxon>
        <taxon>Polypodiidae</taxon>
        <taxon>Polypodiales</taxon>
        <taxon>Pteridineae</taxon>
        <taxon>Pteridaceae</taxon>
        <taxon>Vittarioideae</taxon>
        <taxon>Adiantum</taxon>
    </lineage>
</organism>
<proteinExistence type="predicted"/>
<keyword evidence="3" id="KW-1185">Reference proteome</keyword>
<dbReference type="EMBL" id="JABFUD020000017">
    <property type="protein sequence ID" value="KAI5066976.1"/>
    <property type="molecule type" value="Genomic_DNA"/>
</dbReference>
<gene>
    <name evidence="2" type="ORF">GOP47_0017504</name>
</gene>
<feature type="region of interest" description="Disordered" evidence="1">
    <location>
        <begin position="95"/>
        <end position="118"/>
    </location>
</feature>
<evidence type="ECO:0000313" key="3">
    <source>
        <dbReference type="Proteomes" id="UP000886520"/>
    </source>
</evidence>
<evidence type="ECO:0000256" key="1">
    <source>
        <dbReference type="SAM" id="MobiDB-lite"/>
    </source>
</evidence>
<feature type="region of interest" description="Disordered" evidence="1">
    <location>
        <begin position="18"/>
        <end position="50"/>
    </location>
</feature>